<dbReference type="Gene3D" id="1.20.1600.10">
    <property type="entry name" value="Outer membrane efflux proteins (OEP)"/>
    <property type="match status" value="1"/>
</dbReference>
<evidence type="ECO:0000256" key="4">
    <source>
        <dbReference type="ARBA" id="ARBA00022452"/>
    </source>
</evidence>
<evidence type="ECO:0000256" key="2">
    <source>
        <dbReference type="ARBA" id="ARBA00007613"/>
    </source>
</evidence>
<comment type="similarity">
    <text evidence="2">Belongs to the outer membrane factor (OMF) (TC 1.B.17) family.</text>
</comment>
<protein>
    <submittedName>
        <fullName evidence="9">Outer membrane protein TolC</fullName>
    </submittedName>
</protein>
<dbReference type="AlphaFoldDB" id="A0A1I3EUD2"/>
<keyword evidence="7" id="KW-0998">Cell outer membrane</keyword>
<evidence type="ECO:0000256" key="3">
    <source>
        <dbReference type="ARBA" id="ARBA00022448"/>
    </source>
</evidence>
<dbReference type="Pfam" id="PF02321">
    <property type="entry name" value="OEP"/>
    <property type="match status" value="2"/>
</dbReference>
<dbReference type="InterPro" id="IPR003423">
    <property type="entry name" value="OMP_efflux"/>
</dbReference>
<name>A0A1I3EUD2_SELRU</name>
<dbReference type="EMBL" id="FOQK01000011">
    <property type="protein sequence ID" value="SFI02579.1"/>
    <property type="molecule type" value="Genomic_DNA"/>
</dbReference>
<keyword evidence="6" id="KW-0472">Membrane</keyword>
<dbReference type="InterPro" id="IPR051906">
    <property type="entry name" value="TolC-like"/>
</dbReference>
<dbReference type="RefSeq" id="WP_075443543.1">
    <property type="nucleotide sequence ID" value="NZ_FOQK01000011.1"/>
</dbReference>
<dbReference type="GO" id="GO:0009279">
    <property type="term" value="C:cell outer membrane"/>
    <property type="evidence" value="ECO:0007669"/>
    <property type="project" value="UniProtKB-SubCell"/>
</dbReference>
<evidence type="ECO:0000313" key="9">
    <source>
        <dbReference type="EMBL" id="SFI02579.1"/>
    </source>
</evidence>
<dbReference type="OrthoDB" id="6395775at2"/>
<keyword evidence="4" id="KW-1134">Transmembrane beta strand</keyword>
<accession>A0A1I3EUD2</accession>
<evidence type="ECO:0000256" key="6">
    <source>
        <dbReference type="ARBA" id="ARBA00023136"/>
    </source>
</evidence>
<evidence type="ECO:0000313" key="10">
    <source>
        <dbReference type="Proteomes" id="UP000183639"/>
    </source>
</evidence>
<dbReference type="Proteomes" id="UP000183639">
    <property type="component" value="Unassembled WGS sequence"/>
</dbReference>
<comment type="subcellular location">
    <subcellularLocation>
        <location evidence="1">Cell outer membrane</location>
    </subcellularLocation>
</comment>
<reference evidence="9 10" key="1">
    <citation type="submission" date="2016-10" db="EMBL/GenBank/DDBJ databases">
        <authorList>
            <person name="de Groot N.N."/>
        </authorList>
    </citation>
    <scope>NUCLEOTIDE SEQUENCE [LARGE SCALE GENOMIC DNA]</scope>
    <source>
        <strain evidence="9 10">Z108</strain>
    </source>
</reference>
<evidence type="ECO:0000256" key="7">
    <source>
        <dbReference type="ARBA" id="ARBA00023237"/>
    </source>
</evidence>
<keyword evidence="3" id="KW-0813">Transport</keyword>
<dbReference type="GO" id="GO:0015562">
    <property type="term" value="F:efflux transmembrane transporter activity"/>
    <property type="evidence" value="ECO:0007669"/>
    <property type="project" value="InterPro"/>
</dbReference>
<proteinExistence type="inferred from homology"/>
<feature type="signal peptide" evidence="8">
    <location>
        <begin position="1"/>
        <end position="21"/>
    </location>
</feature>
<evidence type="ECO:0000256" key="1">
    <source>
        <dbReference type="ARBA" id="ARBA00004442"/>
    </source>
</evidence>
<dbReference type="GO" id="GO:0015288">
    <property type="term" value="F:porin activity"/>
    <property type="evidence" value="ECO:0007669"/>
    <property type="project" value="TreeGrafter"/>
</dbReference>
<keyword evidence="8" id="KW-0732">Signal</keyword>
<dbReference type="GO" id="GO:1990281">
    <property type="term" value="C:efflux pump complex"/>
    <property type="evidence" value="ECO:0007669"/>
    <property type="project" value="TreeGrafter"/>
</dbReference>
<dbReference type="SUPFAM" id="SSF56954">
    <property type="entry name" value="Outer membrane efflux proteins (OEP)"/>
    <property type="match status" value="1"/>
</dbReference>
<gene>
    <name evidence="9" type="ORF">SAMN04487861_111121</name>
</gene>
<feature type="chain" id="PRO_5010340375" evidence="8">
    <location>
        <begin position="22"/>
        <end position="467"/>
    </location>
</feature>
<keyword evidence="5" id="KW-0812">Transmembrane</keyword>
<dbReference type="PANTHER" id="PTHR30026">
    <property type="entry name" value="OUTER MEMBRANE PROTEIN TOLC"/>
    <property type="match status" value="1"/>
</dbReference>
<evidence type="ECO:0000256" key="5">
    <source>
        <dbReference type="ARBA" id="ARBA00022692"/>
    </source>
</evidence>
<dbReference type="PANTHER" id="PTHR30026:SF20">
    <property type="entry name" value="OUTER MEMBRANE PROTEIN TOLC"/>
    <property type="match status" value="1"/>
</dbReference>
<evidence type="ECO:0000256" key="8">
    <source>
        <dbReference type="SAM" id="SignalP"/>
    </source>
</evidence>
<organism evidence="9 10">
    <name type="scientific">Selenomonas ruminantium</name>
    <dbReference type="NCBI Taxonomy" id="971"/>
    <lineage>
        <taxon>Bacteria</taxon>
        <taxon>Bacillati</taxon>
        <taxon>Bacillota</taxon>
        <taxon>Negativicutes</taxon>
        <taxon>Selenomonadales</taxon>
        <taxon>Selenomonadaceae</taxon>
        <taxon>Selenomonas</taxon>
    </lineage>
</organism>
<sequence length="467" mass="50703">MKKLVILALWAVICHTGIAAAEQTADVDAAEGPFPLTLADSIAMALATNERIDAAEAGREAAAWNLSGVRRATGPVVAWNAEGHRGAQKGLFGLTDYNSYAHSWSLTIPFYTGGRNEGRIEQGRYQLNRADLNLENARQTVRFKTAEAYANLLYRKDLAAIAQRAVDMADHQMQLIKAQYEEGAVARADVLAMEVQLANYRQNLVTAKGAVDVAMDSLASLIGLPLDAEIQPTDIFSYEAYPQDMHVCEEYALQHRPDYLAAIYAEKVAKAQMDTEKAGYRPQVSGSVKRQISSGKALFGTEGGGWDAGVQVAWNIFDNGVTQAGVQKAAATVTQSQAETEAARKTVCVEIRNAYIEMKAAEESIADSSAAVETAEECYEIAQVRYDEGVDNLLALNDAQEKFNRAQSNYCTALYQYNLRRVTLEKAMGVPVRIDPARYVAAEQQGASSAKALAEAELAPATEEDAP</sequence>